<evidence type="ECO:0000256" key="2">
    <source>
        <dbReference type="ARBA" id="ARBA00023002"/>
    </source>
</evidence>
<dbReference type="Gene3D" id="3.90.180.10">
    <property type="entry name" value="Medium-chain alcohol dehydrogenases, catalytic domain"/>
    <property type="match status" value="1"/>
</dbReference>
<evidence type="ECO:0000313" key="4">
    <source>
        <dbReference type="EMBL" id="VEE06600.1"/>
    </source>
</evidence>
<accession>A0A3S4LZZ3</accession>
<dbReference type="Proteomes" id="UP000279227">
    <property type="component" value="Chromosome"/>
</dbReference>
<dbReference type="GO" id="GO:0070402">
    <property type="term" value="F:NADPH binding"/>
    <property type="evidence" value="ECO:0007669"/>
    <property type="project" value="TreeGrafter"/>
</dbReference>
<sequence>MKAIILKSPGDVDQLEYTELPIPETRPDEVLIKVKAISINPVDTKTRKGEGMYGLMKKDHPLILGWDISGIVEKSKSSDFKVGDEVFGMLNFPCWWK</sequence>
<dbReference type="STRING" id="525257.HMPREF0204_12733"/>
<dbReference type="GO" id="GO:0016651">
    <property type="term" value="F:oxidoreductase activity, acting on NAD(P)H"/>
    <property type="evidence" value="ECO:0007669"/>
    <property type="project" value="TreeGrafter"/>
</dbReference>
<evidence type="ECO:0000313" key="5">
    <source>
        <dbReference type="Proteomes" id="UP000279227"/>
    </source>
</evidence>
<dbReference type="GeneID" id="93023983"/>
<feature type="domain" description="Alcohol dehydrogenase-like N-terminal" evidence="3">
    <location>
        <begin position="27"/>
        <end position="87"/>
    </location>
</feature>
<dbReference type="SUPFAM" id="SSF50129">
    <property type="entry name" value="GroES-like"/>
    <property type="match status" value="1"/>
</dbReference>
<keyword evidence="2" id="KW-0560">Oxidoreductase</keyword>
<protein>
    <submittedName>
        <fullName evidence="4">Zinc-type alcohol dehydrogenase-like protein SA1988</fullName>
    </submittedName>
</protein>
<dbReference type="InterPro" id="IPR013154">
    <property type="entry name" value="ADH-like_N"/>
</dbReference>
<dbReference type="Pfam" id="PF08240">
    <property type="entry name" value="ADH_N"/>
    <property type="match status" value="1"/>
</dbReference>
<dbReference type="InterPro" id="IPR011032">
    <property type="entry name" value="GroES-like_sf"/>
</dbReference>
<proteinExistence type="predicted"/>
<dbReference type="AlphaFoldDB" id="A0A3S4LZZ3"/>
<dbReference type="EMBL" id="LR134289">
    <property type="protein sequence ID" value="VEE06600.1"/>
    <property type="molecule type" value="Genomic_DNA"/>
</dbReference>
<evidence type="ECO:0000256" key="1">
    <source>
        <dbReference type="ARBA" id="ARBA00022857"/>
    </source>
</evidence>
<gene>
    <name evidence="4" type="ORF">NCTC11432_01727</name>
</gene>
<organism evidence="4 5">
    <name type="scientific">Chryseobacterium gleum</name>
    <name type="common">Flavobacterium gleum</name>
    <dbReference type="NCBI Taxonomy" id="250"/>
    <lineage>
        <taxon>Bacteria</taxon>
        <taxon>Pseudomonadati</taxon>
        <taxon>Bacteroidota</taxon>
        <taxon>Flavobacteriia</taxon>
        <taxon>Flavobacteriales</taxon>
        <taxon>Weeksellaceae</taxon>
        <taxon>Chryseobacterium group</taxon>
        <taxon>Chryseobacterium</taxon>
    </lineage>
</organism>
<dbReference type="RefSeq" id="WP_002977891.1">
    <property type="nucleotide sequence ID" value="NZ_CP068486.1"/>
</dbReference>
<name>A0A3S4LZZ3_CHRGE</name>
<dbReference type="PANTHER" id="PTHR48106">
    <property type="entry name" value="QUINONE OXIDOREDUCTASE PIG3-RELATED"/>
    <property type="match status" value="1"/>
</dbReference>
<evidence type="ECO:0000259" key="3">
    <source>
        <dbReference type="Pfam" id="PF08240"/>
    </source>
</evidence>
<dbReference type="KEGG" id="cgle:NCTC11432_01727"/>
<keyword evidence="1" id="KW-0521">NADP</keyword>
<reference evidence="4 5" key="1">
    <citation type="submission" date="2018-12" db="EMBL/GenBank/DDBJ databases">
        <authorList>
            <consortium name="Pathogen Informatics"/>
        </authorList>
    </citation>
    <scope>NUCLEOTIDE SEQUENCE [LARGE SCALE GENOMIC DNA]</scope>
    <source>
        <strain evidence="4 5">NCTC11432</strain>
    </source>
</reference>